<dbReference type="InterPro" id="IPR038570">
    <property type="entry name" value="HicA_sf"/>
</dbReference>
<evidence type="ECO:0000313" key="9">
    <source>
        <dbReference type="Proteomes" id="UP001597469"/>
    </source>
</evidence>
<evidence type="ECO:0000256" key="7">
    <source>
        <dbReference type="ARBA" id="ARBA00023016"/>
    </source>
</evidence>
<keyword evidence="4" id="KW-0255">Endonuclease</keyword>
<dbReference type="EMBL" id="JBHULN010000013">
    <property type="protein sequence ID" value="MFD2572808.1"/>
    <property type="molecule type" value="Genomic_DNA"/>
</dbReference>
<dbReference type="SUPFAM" id="SSF54786">
    <property type="entry name" value="YcfA/nrd intein domain"/>
    <property type="match status" value="1"/>
</dbReference>
<dbReference type="RefSeq" id="WP_381525509.1">
    <property type="nucleotide sequence ID" value="NZ_JBHULN010000013.1"/>
</dbReference>
<evidence type="ECO:0000256" key="5">
    <source>
        <dbReference type="ARBA" id="ARBA00022801"/>
    </source>
</evidence>
<organism evidence="8 9">
    <name type="scientific">Spirosoma soli</name>
    <dbReference type="NCBI Taxonomy" id="1770529"/>
    <lineage>
        <taxon>Bacteria</taxon>
        <taxon>Pseudomonadati</taxon>
        <taxon>Bacteroidota</taxon>
        <taxon>Cytophagia</taxon>
        <taxon>Cytophagales</taxon>
        <taxon>Cytophagaceae</taxon>
        <taxon>Spirosoma</taxon>
    </lineage>
</organism>
<comment type="similarity">
    <text evidence="1">Belongs to the HicA mRNA interferase family.</text>
</comment>
<dbReference type="Gene3D" id="3.30.920.30">
    <property type="entry name" value="Hypothetical protein"/>
    <property type="match status" value="1"/>
</dbReference>
<keyword evidence="9" id="KW-1185">Reference proteome</keyword>
<evidence type="ECO:0000313" key="8">
    <source>
        <dbReference type="EMBL" id="MFD2572808.1"/>
    </source>
</evidence>
<keyword evidence="2" id="KW-1277">Toxin-antitoxin system</keyword>
<evidence type="ECO:0000256" key="1">
    <source>
        <dbReference type="ARBA" id="ARBA00006620"/>
    </source>
</evidence>
<dbReference type="Proteomes" id="UP001597469">
    <property type="component" value="Unassembled WGS sequence"/>
</dbReference>
<dbReference type="Pfam" id="PF07927">
    <property type="entry name" value="HicA_toxin"/>
    <property type="match status" value="1"/>
</dbReference>
<sequence length="62" mass="6838">MIKILEQKGFKLSRQSGSHAIYINSDGLRTTVPIHGKKELGIGLLRQIMKDTGLSSEDLENA</sequence>
<proteinExistence type="inferred from homology"/>
<name>A0ABW5M735_9BACT</name>
<dbReference type="PANTHER" id="PTHR34873">
    <property type="entry name" value="SSR1766 PROTEIN"/>
    <property type="match status" value="1"/>
</dbReference>
<accession>A0ABW5M735</accession>
<keyword evidence="6" id="KW-0694">RNA-binding</keyword>
<evidence type="ECO:0000256" key="3">
    <source>
        <dbReference type="ARBA" id="ARBA00022722"/>
    </source>
</evidence>
<comment type="caution">
    <text evidence="8">The sequence shown here is derived from an EMBL/GenBank/DDBJ whole genome shotgun (WGS) entry which is preliminary data.</text>
</comment>
<dbReference type="PANTHER" id="PTHR34873:SF3">
    <property type="entry name" value="ADDICTION MODULE TOXIN, HICA FAMILY"/>
    <property type="match status" value="1"/>
</dbReference>
<keyword evidence="7" id="KW-0346">Stress response</keyword>
<protein>
    <submittedName>
        <fullName evidence="8">Type II toxin-antitoxin system HicA family toxin</fullName>
    </submittedName>
</protein>
<dbReference type="InterPro" id="IPR012933">
    <property type="entry name" value="HicA_mRNA_interferase"/>
</dbReference>
<evidence type="ECO:0000256" key="4">
    <source>
        <dbReference type="ARBA" id="ARBA00022759"/>
    </source>
</evidence>
<keyword evidence="3" id="KW-0540">Nuclease</keyword>
<reference evidence="9" key="1">
    <citation type="journal article" date="2019" name="Int. J. Syst. Evol. Microbiol.">
        <title>The Global Catalogue of Microorganisms (GCM) 10K type strain sequencing project: providing services to taxonomists for standard genome sequencing and annotation.</title>
        <authorList>
            <consortium name="The Broad Institute Genomics Platform"/>
            <consortium name="The Broad Institute Genome Sequencing Center for Infectious Disease"/>
            <person name="Wu L."/>
            <person name="Ma J."/>
        </authorList>
    </citation>
    <scope>NUCLEOTIDE SEQUENCE [LARGE SCALE GENOMIC DNA]</scope>
    <source>
        <strain evidence="9">KCTC 42805</strain>
    </source>
</reference>
<gene>
    <name evidence="8" type="ORF">ACFSUS_19360</name>
</gene>
<evidence type="ECO:0000256" key="2">
    <source>
        <dbReference type="ARBA" id="ARBA00022649"/>
    </source>
</evidence>
<evidence type="ECO:0000256" key="6">
    <source>
        <dbReference type="ARBA" id="ARBA00022884"/>
    </source>
</evidence>
<keyword evidence="5" id="KW-0378">Hydrolase</keyword>